<organism evidence="3 4">
    <name type="scientific">Chitinophaga flava</name>
    <dbReference type="NCBI Taxonomy" id="2259036"/>
    <lineage>
        <taxon>Bacteria</taxon>
        <taxon>Pseudomonadati</taxon>
        <taxon>Bacteroidota</taxon>
        <taxon>Chitinophagia</taxon>
        <taxon>Chitinophagales</taxon>
        <taxon>Chitinophagaceae</taxon>
        <taxon>Chitinophaga</taxon>
    </lineage>
</organism>
<dbReference type="GO" id="GO:0000155">
    <property type="term" value="F:phosphorelay sensor kinase activity"/>
    <property type="evidence" value="ECO:0007669"/>
    <property type="project" value="InterPro"/>
</dbReference>
<sequence length="342" mass="38963">MQTAVHSEMIQLPLWIRKSIVYKILCHVLPAVILYFTVGMDEYRLEWQAFMKVLALIFFLAGPYVNIYFLVPGLLLRYRYYEYIMAVLGLITFLMLLTVWMEPVVTPWLKPGKSFKPYHIKDALAFYVMMLALLSASTAVTLFGQWLEAGYHRAISLQTELENLKKQLSPHFLFNTLNNLDTLIYADQQRASEVVHTLSRLLRYQLYLAGNGQVGLPQELSFIHDFLYLEKLRHDVLDVSVNTTGNIQAASVHALLLMPFVENAVKHNDYNGHPYINLELTVTAEQLVFCCINPVAATGTALPGGAGLKNVRRRLALLYPGRHSLQVENKDQLFVVTLTLSI</sequence>
<dbReference type="InterPro" id="IPR010559">
    <property type="entry name" value="Sig_transdc_His_kin_internal"/>
</dbReference>
<reference evidence="3 4" key="1">
    <citation type="submission" date="2018-05" db="EMBL/GenBank/DDBJ databases">
        <title>Chitinophaga sp. K3CV102501T nov., isolated from isolated from a monsoon evergreen broad-leaved forest soil.</title>
        <authorList>
            <person name="Lv Y."/>
        </authorList>
    </citation>
    <scope>NUCLEOTIDE SEQUENCE [LARGE SCALE GENOMIC DNA]</scope>
    <source>
        <strain evidence="3 4">GDMCC 1.1325</strain>
    </source>
</reference>
<feature type="domain" description="Signal transduction histidine kinase internal region" evidence="2">
    <location>
        <begin position="160"/>
        <end position="234"/>
    </location>
</feature>
<evidence type="ECO:0000313" key="4">
    <source>
        <dbReference type="Proteomes" id="UP000253410"/>
    </source>
</evidence>
<dbReference type="Gene3D" id="3.30.565.10">
    <property type="entry name" value="Histidine kinase-like ATPase, C-terminal domain"/>
    <property type="match status" value="1"/>
</dbReference>
<proteinExistence type="predicted"/>
<dbReference type="PANTHER" id="PTHR34220">
    <property type="entry name" value="SENSOR HISTIDINE KINASE YPDA"/>
    <property type="match status" value="1"/>
</dbReference>
<dbReference type="EMBL" id="QFFJ01000002">
    <property type="protein sequence ID" value="RBL89047.1"/>
    <property type="molecule type" value="Genomic_DNA"/>
</dbReference>
<keyword evidence="1" id="KW-1133">Transmembrane helix</keyword>
<keyword evidence="4" id="KW-1185">Reference proteome</keyword>
<keyword evidence="1" id="KW-0812">Transmembrane</keyword>
<dbReference type="Proteomes" id="UP000253410">
    <property type="component" value="Unassembled WGS sequence"/>
</dbReference>
<feature type="transmembrane region" description="Helical" evidence="1">
    <location>
        <begin position="124"/>
        <end position="147"/>
    </location>
</feature>
<name>A0A365XRS4_9BACT</name>
<dbReference type="Pfam" id="PF06580">
    <property type="entry name" value="His_kinase"/>
    <property type="match status" value="1"/>
</dbReference>
<feature type="transmembrane region" description="Helical" evidence="1">
    <location>
        <begin position="20"/>
        <end position="38"/>
    </location>
</feature>
<dbReference type="AlphaFoldDB" id="A0A365XRS4"/>
<accession>A0A365XRS4</accession>
<dbReference type="RefSeq" id="WP_113617791.1">
    <property type="nucleotide sequence ID" value="NZ_QFFJ01000002.1"/>
</dbReference>
<comment type="caution">
    <text evidence="3">The sequence shown here is derived from an EMBL/GenBank/DDBJ whole genome shotgun (WGS) entry which is preliminary data.</text>
</comment>
<dbReference type="InterPro" id="IPR050640">
    <property type="entry name" value="Bact_2-comp_sensor_kinase"/>
</dbReference>
<feature type="transmembrane region" description="Helical" evidence="1">
    <location>
        <begin position="50"/>
        <end position="71"/>
    </location>
</feature>
<keyword evidence="1" id="KW-0472">Membrane</keyword>
<dbReference type="GO" id="GO:0016020">
    <property type="term" value="C:membrane"/>
    <property type="evidence" value="ECO:0007669"/>
    <property type="project" value="InterPro"/>
</dbReference>
<evidence type="ECO:0000313" key="3">
    <source>
        <dbReference type="EMBL" id="RBL89047.1"/>
    </source>
</evidence>
<protein>
    <recommendedName>
        <fullName evidence="2">Signal transduction histidine kinase internal region domain-containing protein</fullName>
    </recommendedName>
</protein>
<gene>
    <name evidence="3" type="ORF">DF182_21145</name>
</gene>
<dbReference type="PANTHER" id="PTHR34220:SF7">
    <property type="entry name" value="SENSOR HISTIDINE KINASE YPDA"/>
    <property type="match status" value="1"/>
</dbReference>
<evidence type="ECO:0000256" key="1">
    <source>
        <dbReference type="SAM" id="Phobius"/>
    </source>
</evidence>
<dbReference type="OrthoDB" id="9792992at2"/>
<feature type="transmembrane region" description="Helical" evidence="1">
    <location>
        <begin position="83"/>
        <end position="101"/>
    </location>
</feature>
<dbReference type="InterPro" id="IPR036890">
    <property type="entry name" value="HATPase_C_sf"/>
</dbReference>
<evidence type="ECO:0000259" key="2">
    <source>
        <dbReference type="Pfam" id="PF06580"/>
    </source>
</evidence>